<organism evidence="11 12">
    <name type="scientific">Lingula anatina</name>
    <name type="common">Brachiopod</name>
    <name type="synonym">Lingula unguis</name>
    <dbReference type="NCBI Taxonomy" id="7574"/>
    <lineage>
        <taxon>Eukaryota</taxon>
        <taxon>Metazoa</taxon>
        <taxon>Spiralia</taxon>
        <taxon>Lophotrochozoa</taxon>
        <taxon>Brachiopoda</taxon>
        <taxon>Linguliformea</taxon>
        <taxon>Lingulata</taxon>
        <taxon>Lingulida</taxon>
        <taxon>Linguloidea</taxon>
        <taxon>Lingulidae</taxon>
        <taxon>Lingula</taxon>
    </lineage>
</organism>
<protein>
    <recommendedName>
        <fullName evidence="7">Sorbitol dehydrogenase</fullName>
    </recommendedName>
    <alternativeName>
        <fullName evidence="8">Polyol dehydrogenase</fullName>
    </alternativeName>
</protein>
<evidence type="ECO:0000256" key="4">
    <source>
        <dbReference type="ARBA" id="ARBA00022833"/>
    </source>
</evidence>
<dbReference type="Pfam" id="PF00107">
    <property type="entry name" value="ADH_zinc_N"/>
    <property type="match status" value="1"/>
</dbReference>
<evidence type="ECO:0000313" key="12">
    <source>
        <dbReference type="RefSeq" id="XP_013379668.1"/>
    </source>
</evidence>
<dbReference type="InParanoid" id="A0A1S3H0Y5"/>
<evidence type="ECO:0000256" key="8">
    <source>
        <dbReference type="ARBA" id="ARBA00032485"/>
    </source>
</evidence>
<dbReference type="Gene3D" id="3.90.180.10">
    <property type="entry name" value="Medium-chain alcohol dehydrogenases, catalytic domain"/>
    <property type="match status" value="1"/>
</dbReference>
<evidence type="ECO:0000256" key="7">
    <source>
        <dbReference type="ARBA" id="ARBA00026132"/>
    </source>
</evidence>
<evidence type="ECO:0000259" key="10">
    <source>
        <dbReference type="SMART" id="SM00829"/>
    </source>
</evidence>
<dbReference type="InterPro" id="IPR002328">
    <property type="entry name" value="ADH_Zn_CS"/>
</dbReference>
<dbReference type="KEGG" id="lak:106151117"/>
<proteinExistence type="inferred from homology"/>
<dbReference type="SUPFAM" id="SSF51735">
    <property type="entry name" value="NAD(P)-binding Rossmann-fold domains"/>
    <property type="match status" value="1"/>
</dbReference>
<gene>
    <name evidence="12" type="primary">LOC106151117</name>
</gene>
<dbReference type="AlphaFoldDB" id="A0A1S3H0Y5"/>
<dbReference type="InterPro" id="IPR036291">
    <property type="entry name" value="NAD(P)-bd_dom_sf"/>
</dbReference>
<dbReference type="GO" id="GO:0003939">
    <property type="term" value="F:L-iditol 2-dehydrogenase (NAD+) activity"/>
    <property type="evidence" value="ECO:0007669"/>
    <property type="project" value="TreeGrafter"/>
</dbReference>
<evidence type="ECO:0000256" key="5">
    <source>
        <dbReference type="ARBA" id="ARBA00023002"/>
    </source>
</evidence>
<evidence type="ECO:0000256" key="2">
    <source>
        <dbReference type="ARBA" id="ARBA00008072"/>
    </source>
</evidence>
<dbReference type="GO" id="GO:0008270">
    <property type="term" value="F:zinc ion binding"/>
    <property type="evidence" value="ECO:0007669"/>
    <property type="project" value="InterPro"/>
</dbReference>
<keyword evidence="3 9" id="KW-0479">Metal-binding</keyword>
<dbReference type="CDD" id="cd05285">
    <property type="entry name" value="sorbitol_DH"/>
    <property type="match status" value="1"/>
</dbReference>
<dbReference type="InterPro" id="IPR013149">
    <property type="entry name" value="ADH-like_C"/>
</dbReference>
<evidence type="ECO:0000256" key="1">
    <source>
        <dbReference type="ARBA" id="ARBA00001947"/>
    </source>
</evidence>
<dbReference type="FunFam" id="3.40.50.720:FF:000068">
    <property type="entry name" value="Sorbitol dehydrogenase"/>
    <property type="match status" value="1"/>
</dbReference>
<feature type="domain" description="Enoyl reductase (ER)" evidence="10">
    <location>
        <begin position="15"/>
        <end position="349"/>
    </location>
</feature>
<dbReference type="Gene3D" id="3.40.50.720">
    <property type="entry name" value="NAD(P)-binding Rossmann-like Domain"/>
    <property type="match status" value="1"/>
</dbReference>
<reference evidence="12" key="1">
    <citation type="submission" date="2025-08" db="UniProtKB">
        <authorList>
            <consortium name="RefSeq"/>
        </authorList>
    </citation>
    <scope>IDENTIFICATION</scope>
    <source>
        <tissue evidence="12">Gonads</tissue>
    </source>
</reference>
<dbReference type="Proteomes" id="UP000085678">
    <property type="component" value="Unplaced"/>
</dbReference>
<accession>A0A1S3H0Y5</accession>
<comment type="cofactor">
    <cofactor evidence="1 9">
        <name>Zn(2+)</name>
        <dbReference type="ChEBI" id="CHEBI:29105"/>
    </cofactor>
</comment>
<dbReference type="RefSeq" id="XP_013379668.1">
    <property type="nucleotide sequence ID" value="XM_013524214.1"/>
</dbReference>
<dbReference type="GeneID" id="106151117"/>
<dbReference type="STRING" id="7574.A0A1S3H0Y5"/>
<sequence length="354" mass="37280">MAAVTGDQIAAVLHGKNDIRLEETPVPQPGKGQVQIRVHSVGLCGTDFHAWQRGYFVTDEHPLVKPFIFGHESSGVVCAVGEGVTDLKVGDRVAIDPAPSCGECEFCTKGRSTLCPKLNLWEPGMGHLRQVIVHKAALCYKMPDTMTFEEGALLEPFVVAVYGCERGQVRVGTTVLIVGGGSIGMLSLVAAKAAGASKICVVDIRQSRIDFAKKMGATHTVLVEGSDTAATGKKIGEIMGDLPEVVLECSGTDPGMQTAIHAVKKGGKVVLVGVAPQTATIPAAMLFVKEADILCAFRYGNNFKNSLAAITAGVVDIKPIATHSFPLEKIVHAMEIASTGQEGALKVMVQPGKI</sequence>
<dbReference type="SUPFAM" id="SSF50129">
    <property type="entry name" value="GroES-like"/>
    <property type="match status" value="1"/>
</dbReference>
<keyword evidence="11" id="KW-1185">Reference proteome</keyword>
<evidence type="ECO:0000313" key="11">
    <source>
        <dbReference type="Proteomes" id="UP000085678"/>
    </source>
</evidence>
<dbReference type="Pfam" id="PF08240">
    <property type="entry name" value="ADH_N"/>
    <property type="match status" value="1"/>
</dbReference>
<evidence type="ECO:0000256" key="6">
    <source>
        <dbReference type="ARBA" id="ARBA00023027"/>
    </source>
</evidence>
<dbReference type="PANTHER" id="PTHR43161">
    <property type="entry name" value="SORBITOL DEHYDROGENASE"/>
    <property type="match status" value="1"/>
</dbReference>
<dbReference type="InterPro" id="IPR020843">
    <property type="entry name" value="ER"/>
</dbReference>
<comment type="similarity">
    <text evidence="2 9">Belongs to the zinc-containing alcohol dehydrogenase family.</text>
</comment>
<dbReference type="SMART" id="SM00829">
    <property type="entry name" value="PKS_ER"/>
    <property type="match status" value="1"/>
</dbReference>
<keyword evidence="5" id="KW-0560">Oxidoreductase</keyword>
<dbReference type="PROSITE" id="PS00059">
    <property type="entry name" value="ADH_ZINC"/>
    <property type="match status" value="1"/>
</dbReference>
<evidence type="ECO:0000256" key="3">
    <source>
        <dbReference type="ARBA" id="ARBA00022723"/>
    </source>
</evidence>
<dbReference type="GO" id="GO:0006062">
    <property type="term" value="P:sorbitol catabolic process"/>
    <property type="evidence" value="ECO:0007669"/>
    <property type="project" value="TreeGrafter"/>
</dbReference>
<dbReference type="InterPro" id="IPR013154">
    <property type="entry name" value="ADH-like_N"/>
</dbReference>
<keyword evidence="6" id="KW-0520">NAD</keyword>
<dbReference type="InterPro" id="IPR045306">
    <property type="entry name" value="SDH-like"/>
</dbReference>
<evidence type="ECO:0000256" key="9">
    <source>
        <dbReference type="RuleBase" id="RU361277"/>
    </source>
</evidence>
<name>A0A1S3H0Y5_LINAN</name>
<dbReference type="PANTHER" id="PTHR43161:SF9">
    <property type="entry name" value="SORBITOL DEHYDROGENASE"/>
    <property type="match status" value="1"/>
</dbReference>
<dbReference type="InterPro" id="IPR011032">
    <property type="entry name" value="GroES-like_sf"/>
</dbReference>
<dbReference type="OrthoDB" id="3941538at2759"/>
<keyword evidence="4 9" id="KW-0862">Zinc</keyword>